<organism evidence="5">
    <name type="scientific">Fagus sylvatica</name>
    <name type="common">Beechnut</name>
    <dbReference type="NCBI Taxonomy" id="28930"/>
    <lineage>
        <taxon>Eukaryota</taxon>
        <taxon>Viridiplantae</taxon>
        <taxon>Streptophyta</taxon>
        <taxon>Embryophyta</taxon>
        <taxon>Tracheophyta</taxon>
        <taxon>Spermatophyta</taxon>
        <taxon>Magnoliopsida</taxon>
        <taxon>eudicotyledons</taxon>
        <taxon>Gunneridae</taxon>
        <taxon>Pentapetalae</taxon>
        <taxon>rosids</taxon>
        <taxon>fabids</taxon>
        <taxon>Fagales</taxon>
        <taxon>Fagaceae</taxon>
        <taxon>Fagus</taxon>
    </lineage>
</organism>
<reference evidence="5" key="1">
    <citation type="submission" date="2018-02" db="EMBL/GenBank/DDBJ databases">
        <authorList>
            <person name="Cohen D.B."/>
            <person name="Kent A.D."/>
        </authorList>
    </citation>
    <scope>NUCLEOTIDE SEQUENCE</scope>
</reference>
<evidence type="ECO:0000259" key="4">
    <source>
        <dbReference type="PROSITE" id="PS50067"/>
    </source>
</evidence>
<sequence>MENSEVRNGDSSQCVRVAVNIRPLTTPELLLGCTDCISVVPGEPQVQIGSHSFTYDHVYGSMGSPSTALYDDCVAPLVDALFHGYNATVLAYGQMGSGKTYMMGTNYSGEGSKSGVIPKVMEGIFQRVELMKDSTEFFIRVAFIEIFKEEVFDLLDPNSSIFSKAEGAFLAKPSVPARVPIQIRETVHGGITLAGVTEAEVRTKEEMATYLTRGSQSRATGSTNMNSQSSRSHAIFTITMEQKKVAQLHLVDLAGSGRAKRTGADGMRFKEGIHINKGLLALGNMISALGDEKKRKGGHDSLGGNSKTVMIGNLEHLDVNNRARNIQNKAVINRDPMAAQMQRMRSQIEQLQAELLFYRGDAQPAIAQFGSAFFASGLPLDHD</sequence>
<evidence type="ECO:0000256" key="2">
    <source>
        <dbReference type="PROSITE-ProRule" id="PRU00283"/>
    </source>
</evidence>
<dbReference type="InterPro" id="IPR027640">
    <property type="entry name" value="Kinesin-like_fam"/>
</dbReference>
<dbReference type="PROSITE" id="PS50067">
    <property type="entry name" value="KINESIN_MOTOR_2"/>
    <property type="match status" value="1"/>
</dbReference>
<evidence type="ECO:0000313" key="5">
    <source>
        <dbReference type="EMBL" id="SPC96617.1"/>
    </source>
</evidence>
<dbReference type="GO" id="GO:0005875">
    <property type="term" value="C:microtubule associated complex"/>
    <property type="evidence" value="ECO:0007669"/>
    <property type="project" value="TreeGrafter"/>
</dbReference>
<dbReference type="GO" id="GO:0003777">
    <property type="term" value="F:microtubule motor activity"/>
    <property type="evidence" value="ECO:0007669"/>
    <property type="project" value="InterPro"/>
</dbReference>
<accession>A0A2N9G1G6</accession>
<dbReference type="InterPro" id="IPR036961">
    <property type="entry name" value="Kinesin_motor_dom_sf"/>
</dbReference>
<dbReference type="PANTHER" id="PTHR47969">
    <property type="entry name" value="CHROMOSOME-ASSOCIATED KINESIN KIF4A-RELATED"/>
    <property type="match status" value="1"/>
</dbReference>
<dbReference type="PANTHER" id="PTHR47969:SF6">
    <property type="entry name" value="KINESIN-LIKE PROTEIN KIN-4C"/>
    <property type="match status" value="1"/>
</dbReference>
<keyword evidence="1 2" id="KW-0505">Motor protein</keyword>
<evidence type="ECO:0000256" key="3">
    <source>
        <dbReference type="SAM" id="Coils"/>
    </source>
</evidence>
<gene>
    <name evidence="5" type="ORF">FSB_LOCUS24499</name>
</gene>
<proteinExistence type="inferred from homology"/>
<evidence type="ECO:0000256" key="1">
    <source>
        <dbReference type="ARBA" id="ARBA00023175"/>
    </source>
</evidence>
<dbReference type="InterPro" id="IPR027417">
    <property type="entry name" value="P-loop_NTPase"/>
</dbReference>
<protein>
    <recommendedName>
        <fullName evidence="4">Kinesin motor domain-containing protein</fullName>
    </recommendedName>
</protein>
<dbReference type="SMART" id="SM00129">
    <property type="entry name" value="KISc"/>
    <property type="match status" value="1"/>
</dbReference>
<name>A0A2N9G1G6_FAGSY</name>
<dbReference type="PRINTS" id="PR00380">
    <property type="entry name" value="KINESINHEAVY"/>
</dbReference>
<feature type="domain" description="Kinesin motor" evidence="4">
    <location>
        <begin position="14"/>
        <end position="383"/>
    </location>
</feature>
<keyword evidence="3" id="KW-0175">Coiled coil</keyword>
<dbReference type="GO" id="GO:0007018">
    <property type="term" value="P:microtubule-based movement"/>
    <property type="evidence" value="ECO:0007669"/>
    <property type="project" value="InterPro"/>
</dbReference>
<dbReference type="Gene3D" id="3.40.850.10">
    <property type="entry name" value="Kinesin motor domain"/>
    <property type="match status" value="1"/>
</dbReference>
<dbReference type="GO" id="GO:0007052">
    <property type="term" value="P:mitotic spindle organization"/>
    <property type="evidence" value="ECO:0007669"/>
    <property type="project" value="TreeGrafter"/>
</dbReference>
<dbReference type="EMBL" id="OIVN01001683">
    <property type="protein sequence ID" value="SPC96617.1"/>
    <property type="molecule type" value="Genomic_DNA"/>
</dbReference>
<feature type="coiled-coil region" evidence="3">
    <location>
        <begin position="334"/>
        <end position="361"/>
    </location>
</feature>
<dbReference type="AlphaFoldDB" id="A0A2N9G1G6"/>
<keyword evidence="2" id="KW-0067">ATP-binding</keyword>
<comment type="similarity">
    <text evidence="2">Belongs to the TRAFAC class myosin-kinesin ATPase superfamily. Kinesin family.</text>
</comment>
<dbReference type="GO" id="GO:0051231">
    <property type="term" value="P:spindle elongation"/>
    <property type="evidence" value="ECO:0007669"/>
    <property type="project" value="TreeGrafter"/>
</dbReference>
<dbReference type="SUPFAM" id="SSF52540">
    <property type="entry name" value="P-loop containing nucleoside triphosphate hydrolases"/>
    <property type="match status" value="1"/>
</dbReference>
<dbReference type="GO" id="GO:0005524">
    <property type="term" value="F:ATP binding"/>
    <property type="evidence" value="ECO:0007669"/>
    <property type="project" value="UniProtKB-UniRule"/>
</dbReference>
<feature type="binding site" evidence="2">
    <location>
        <begin position="93"/>
        <end position="100"/>
    </location>
    <ligand>
        <name>ATP</name>
        <dbReference type="ChEBI" id="CHEBI:30616"/>
    </ligand>
</feature>
<keyword evidence="2" id="KW-0547">Nucleotide-binding</keyword>
<dbReference type="Pfam" id="PF00225">
    <property type="entry name" value="Kinesin"/>
    <property type="match status" value="1"/>
</dbReference>
<dbReference type="GO" id="GO:0008017">
    <property type="term" value="F:microtubule binding"/>
    <property type="evidence" value="ECO:0007669"/>
    <property type="project" value="InterPro"/>
</dbReference>
<dbReference type="InterPro" id="IPR001752">
    <property type="entry name" value="Kinesin_motor_dom"/>
</dbReference>